<name>A0AAN4TMP2_PSESF</name>
<accession>A0AAN4TMP2</accession>
<protein>
    <submittedName>
        <fullName evidence="1">Uncharacterized protein</fullName>
    </submittedName>
</protein>
<evidence type="ECO:0000313" key="2">
    <source>
        <dbReference type="Proteomes" id="UP000248291"/>
    </source>
</evidence>
<proteinExistence type="predicted"/>
<dbReference type="EMBL" id="BGKA01000155">
    <property type="protein sequence ID" value="GBH18377.1"/>
    <property type="molecule type" value="Genomic_DNA"/>
</dbReference>
<dbReference type="Proteomes" id="UP000248291">
    <property type="component" value="Unassembled WGS sequence"/>
</dbReference>
<reference evidence="1 2" key="1">
    <citation type="submission" date="2018-04" db="EMBL/GenBank/DDBJ databases">
        <title>Draft genome sequence of Pseudomonas syringae pv. actinidiae biovar 3 strains isolated from kiwifruit in Kagawa prefecture.</title>
        <authorList>
            <person name="Tabuchi M."/>
            <person name="Saito M."/>
            <person name="Fujiwara S."/>
            <person name="Sasa N."/>
            <person name="Akimitsu K."/>
            <person name="Gomi K."/>
            <person name="Konishi-Sugita S."/>
            <person name="Hamano K."/>
            <person name="Kataoka I."/>
        </authorList>
    </citation>
    <scope>NUCLEOTIDE SEQUENCE [LARGE SCALE GENOMIC DNA]</scope>
    <source>
        <strain evidence="1 2">MAFF212211</strain>
    </source>
</reference>
<organism evidence="1 2">
    <name type="scientific">Pseudomonas syringae pv. actinidiae</name>
    <dbReference type="NCBI Taxonomy" id="103796"/>
    <lineage>
        <taxon>Bacteria</taxon>
        <taxon>Pseudomonadati</taxon>
        <taxon>Pseudomonadota</taxon>
        <taxon>Gammaproteobacteria</taxon>
        <taxon>Pseudomonadales</taxon>
        <taxon>Pseudomonadaceae</taxon>
        <taxon>Pseudomonas</taxon>
        <taxon>Pseudomonas syringae</taxon>
    </lineage>
</organism>
<comment type="caution">
    <text evidence="1">The sequence shown here is derived from an EMBL/GenBank/DDBJ whole genome shotgun (WGS) entry which is preliminary data.</text>
</comment>
<evidence type="ECO:0000313" key="1">
    <source>
        <dbReference type="EMBL" id="GBH18377.1"/>
    </source>
</evidence>
<dbReference type="AlphaFoldDB" id="A0AAN4TMP2"/>
<gene>
    <name evidence="1" type="ORF">KPSA3_04360</name>
</gene>
<sequence length="45" mass="5023">MLIIESRDAVLPSSAMNRTYLPASRIRVTRSVNDCSASSLLWLDL</sequence>